<keyword evidence="5" id="KW-0479">Metal-binding</keyword>
<evidence type="ECO:0000256" key="5">
    <source>
        <dbReference type="ARBA" id="ARBA00022723"/>
    </source>
</evidence>
<evidence type="ECO:0000259" key="11">
    <source>
        <dbReference type="Pfam" id="PF00266"/>
    </source>
</evidence>
<evidence type="ECO:0000256" key="2">
    <source>
        <dbReference type="ARBA" id="ARBA00006490"/>
    </source>
</evidence>
<proteinExistence type="inferred from homology"/>
<dbReference type="GO" id="GO:0046872">
    <property type="term" value="F:metal ion binding"/>
    <property type="evidence" value="ECO:0007669"/>
    <property type="project" value="UniProtKB-KW"/>
</dbReference>
<evidence type="ECO:0000256" key="3">
    <source>
        <dbReference type="ARBA" id="ARBA00012239"/>
    </source>
</evidence>
<evidence type="ECO:0000313" key="13">
    <source>
        <dbReference type="Proteomes" id="UP000228867"/>
    </source>
</evidence>
<dbReference type="PROSITE" id="PS00595">
    <property type="entry name" value="AA_TRANSFER_CLASS_5"/>
    <property type="match status" value="1"/>
</dbReference>
<keyword evidence="4" id="KW-0808">Transferase</keyword>
<gene>
    <name evidence="12" type="ORF">COV54_01470</name>
</gene>
<evidence type="ECO:0000256" key="6">
    <source>
        <dbReference type="ARBA" id="ARBA00022898"/>
    </source>
</evidence>
<keyword evidence="6" id="KW-0663">Pyridoxal phosphate</keyword>
<comment type="caution">
    <text evidence="12">The sequence shown here is derived from an EMBL/GenBank/DDBJ whole genome shotgun (WGS) entry which is preliminary data.</text>
</comment>
<evidence type="ECO:0000256" key="10">
    <source>
        <dbReference type="RuleBase" id="RU004504"/>
    </source>
</evidence>
<comment type="catalytic activity">
    <reaction evidence="9">
        <text>(sulfur carrier)-H + L-cysteine = (sulfur carrier)-SH + L-alanine</text>
        <dbReference type="Rhea" id="RHEA:43892"/>
        <dbReference type="Rhea" id="RHEA-COMP:14737"/>
        <dbReference type="Rhea" id="RHEA-COMP:14739"/>
        <dbReference type="ChEBI" id="CHEBI:29917"/>
        <dbReference type="ChEBI" id="CHEBI:35235"/>
        <dbReference type="ChEBI" id="CHEBI:57972"/>
        <dbReference type="ChEBI" id="CHEBI:64428"/>
        <dbReference type="EC" id="2.8.1.7"/>
    </reaction>
</comment>
<dbReference type="PANTHER" id="PTHR11601">
    <property type="entry name" value="CYSTEINE DESULFURYLASE FAMILY MEMBER"/>
    <property type="match status" value="1"/>
</dbReference>
<dbReference type="InterPro" id="IPR015422">
    <property type="entry name" value="PyrdxlP-dep_Trfase_small"/>
</dbReference>
<comment type="similarity">
    <text evidence="2">Belongs to the class-V pyridoxal-phosphate-dependent aminotransferase family. NifS/IscS subfamily.</text>
</comment>
<evidence type="ECO:0000256" key="7">
    <source>
        <dbReference type="ARBA" id="ARBA00023004"/>
    </source>
</evidence>
<dbReference type="GO" id="GO:0031071">
    <property type="term" value="F:cysteine desulfurase activity"/>
    <property type="evidence" value="ECO:0007669"/>
    <property type="project" value="UniProtKB-EC"/>
</dbReference>
<dbReference type="Gene3D" id="3.40.640.10">
    <property type="entry name" value="Type I PLP-dependent aspartate aminotransferase-like (Major domain)"/>
    <property type="match status" value="1"/>
</dbReference>
<evidence type="ECO:0000256" key="8">
    <source>
        <dbReference type="ARBA" id="ARBA00023014"/>
    </source>
</evidence>
<organism evidence="12 13">
    <name type="scientific">Candidatus Jorgensenbacteria bacterium CG11_big_fil_rev_8_21_14_0_20_38_23</name>
    <dbReference type="NCBI Taxonomy" id="1974594"/>
    <lineage>
        <taxon>Bacteria</taxon>
        <taxon>Candidatus Joergenseniibacteriota</taxon>
    </lineage>
</organism>
<feature type="domain" description="Aminotransferase class V" evidence="11">
    <location>
        <begin position="222"/>
        <end position="421"/>
    </location>
</feature>
<dbReference type="SUPFAM" id="SSF53383">
    <property type="entry name" value="PLP-dependent transferases"/>
    <property type="match status" value="1"/>
</dbReference>
<dbReference type="InterPro" id="IPR016454">
    <property type="entry name" value="Cysteine_dSase"/>
</dbReference>
<evidence type="ECO:0000256" key="1">
    <source>
        <dbReference type="ARBA" id="ARBA00001933"/>
    </source>
</evidence>
<dbReference type="Gene3D" id="1.10.260.50">
    <property type="match status" value="1"/>
</dbReference>
<dbReference type="PANTHER" id="PTHR11601:SF34">
    <property type="entry name" value="CYSTEINE DESULFURASE"/>
    <property type="match status" value="1"/>
</dbReference>
<dbReference type="Gene3D" id="3.90.1150.10">
    <property type="entry name" value="Aspartate Aminotransferase, domain 1"/>
    <property type="match status" value="1"/>
</dbReference>
<name>A0A2H0NEL8_9BACT</name>
<feature type="domain" description="Aminotransferase class V" evidence="11">
    <location>
        <begin position="4"/>
        <end position="187"/>
    </location>
</feature>
<sequence>MRRIYLDYAASTPMAPEVKKAMEPYFGYLSNKGFGNPGSLHFFGQEAMAAVDKSREIIAKAIGADFREIIFTGSATEANNLVLRGSLAELRRQDAKLRRQDAKPRGNRIIISAIEHPSILETARDLEKEGTEVIYIPVDKNGIVELKKIKKALNERTILVSIMYANNEIGTIEPIKEIAEIIQRFKATNASESPKNIIQRSESPKNIFVNSDKFVVWDRYPLFHTDAVQAFQYLNCQVSDLKVDLMTLSAHKIYGPKGIGVLYVKEQNNILPFIVPIITGGGQEFGLRSGTENVPLIVGFSEAVKIISHSRPKEIKRMNQLSQYFWKEIKKIFPKAEINGIEPGRDKRLPNICNIFFPGYSAEELLIKLDLNGLAVSTGSACSARAFKPSEVLRALGLSQSRIKNSLRFSFGKFLTMSDIKEALKKIKAVL</sequence>
<keyword evidence="7" id="KW-0408">Iron</keyword>
<dbReference type="InterPro" id="IPR015421">
    <property type="entry name" value="PyrdxlP-dep_Trfase_major"/>
</dbReference>
<dbReference type="Proteomes" id="UP000228867">
    <property type="component" value="Unassembled WGS sequence"/>
</dbReference>
<evidence type="ECO:0000256" key="9">
    <source>
        <dbReference type="ARBA" id="ARBA00050776"/>
    </source>
</evidence>
<protein>
    <recommendedName>
        <fullName evidence="3">cysteine desulfurase</fullName>
        <ecNumber evidence="3">2.8.1.7</ecNumber>
    </recommendedName>
</protein>
<dbReference type="InterPro" id="IPR015424">
    <property type="entry name" value="PyrdxlP-dep_Trfase"/>
</dbReference>
<keyword evidence="8" id="KW-0411">Iron-sulfur</keyword>
<reference evidence="12 13" key="1">
    <citation type="submission" date="2017-09" db="EMBL/GenBank/DDBJ databases">
        <title>Depth-based differentiation of microbial function through sediment-hosted aquifers and enrichment of novel symbionts in the deep terrestrial subsurface.</title>
        <authorList>
            <person name="Probst A.J."/>
            <person name="Ladd B."/>
            <person name="Jarett J.K."/>
            <person name="Geller-Mcgrath D.E."/>
            <person name="Sieber C.M."/>
            <person name="Emerson J.B."/>
            <person name="Anantharaman K."/>
            <person name="Thomas B.C."/>
            <person name="Malmstrom R."/>
            <person name="Stieglmeier M."/>
            <person name="Klingl A."/>
            <person name="Woyke T."/>
            <person name="Ryan C.M."/>
            <person name="Banfield J.F."/>
        </authorList>
    </citation>
    <scope>NUCLEOTIDE SEQUENCE [LARGE SCALE GENOMIC DNA]</scope>
    <source>
        <strain evidence="12">CG11_big_fil_rev_8_21_14_0_20_38_23</strain>
    </source>
</reference>
<dbReference type="PIRSF" id="PIRSF005572">
    <property type="entry name" value="NifS"/>
    <property type="match status" value="1"/>
</dbReference>
<evidence type="ECO:0000313" key="12">
    <source>
        <dbReference type="EMBL" id="PIR07337.1"/>
    </source>
</evidence>
<evidence type="ECO:0000256" key="4">
    <source>
        <dbReference type="ARBA" id="ARBA00022679"/>
    </source>
</evidence>
<accession>A0A2H0NEL8</accession>
<comment type="cofactor">
    <cofactor evidence="1 10">
        <name>pyridoxal 5'-phosphate</name>
        <dbReference type="ChEBI" id="CHEBI:597326"/>
    </cofactor>
</comment>
<dbReference type="Pfam" id="PF00266">
    <property type="entry name" value="Aminotran_5"/>
    <property type="match status" value="2"/>
</dbReference>
<dbReference type="GO" id="GO:0051536">
    <property type="term" value="F:iron-sulfur cluster binding"/>
    <property type="evidence" value="ECO:0007669"/>
    <property type="project" value="UniProtKB-KW"/>
</dbReference>
<dbReference type="EMBL" id="PCWR01000035">
    <property type="protein sequence ID" value="PIR07337.1"/>
    <property type="molecule type" value="Genomic_DNA"/>
</dbReference>
<dbReference type="AlphaFoldDB" id="A0A2H0NEL8"/>
<dbReference type="InterPro" id="IPR020578">
    <property type="entry name" value="Aminotrans_V_PyrdxlP_BS"/>
</dbReference>
<dbReference type="InterPro" id="IPR000192">
    <property type="entry name" value="Aminotrans_V_dom"/>
</dbReference>
<dbReference type="EC" id="2.8.1.7" evidence="3"/>